<reference evidence="2 3" key="1">
    <citation type="submission" date="2020-04" db="EMBL/GenBank/DDBJ databases">
        <authorList>
            <person name="Alioto T."/>
            <person name="Alioto T."/>
            <person name="Gomez Garrido J."/>
        </authorList>
    </citation>
    <scope>NUCLEOTIDE SEQUENCE [LARGE SCALE GENOMIC DNA]</scope>
</reference>
<accession>A0A8S1DW84</accession>
<gene>
    <name evidence="2" type="ORF">CLODIP_2_CD07581</name>
</gene>
<proteinExistence type="predicted"/>
<evidence type="ECO:0000313" key="2">
    <source>
        <dbReference type="EMBL" id="CAB3386745.1"/>
    </source>
</evidence>
<comment type="caution">
    <text evidence="2">The sequence shown here is derived from an EMBL/GenBank/DDBJ whole genome shotgun (WGS) entry which is preliminary data.</text>
</comment>
<organism evidence="2 3">
    <name type="scientific">Cloeon dipterum</name>
    <dbReference type="NCBI Taxonomy" id="197152"/>
    <lineage>
        <taxon>Eukaryota</taxon>
        <taxon>Metazoa</taxon>
        <taxon>Ecdysozoa</taxon>
        <taxon>Arthropoda</taxon>
        <taxon>Hexapoda</taxon>
        <taxon>Insecta</taxon>
        <taxon>Pterygota</taxon>
        <taxon>Palaeoptera</taxon>
        <taxon>Ephemeroptera</taxon>
        <taxon>Pisciforma</taxon>
        <taxon>Baetidae</taxon>
        <taxon>Cloeon</taxon>
    </lineage>
</organism>
<evidence type="ECO:0000313" key="3">
    <source>
        <dbReference type="Proteomes" id="UP000494165"/>
    </source>
</evidence>
<protein>
    <submittedName>
        <fullName evidence="2">Uncharacterized protein</fullName>
    </submittedName>
</protein>
<name>A0A8S1DW84_9INSE</name>
<keyword evidence="3" id="KW-1185">Reference proteome</keyword>
<dbReference type="Proteomes" id="UP000494165">
    <property type="component" value="Unassembled WGS sequence"/>
</dbReference>
<dbReference type="AlphaFoldDB" id="A0A8S1DW84"/>
<feature type="region of interest" description="Disordered" evidence="1">
    <location>
        <begin position="21"/>
        <end position="51"/>
    </location>
</feature>
<dbReference type="EMBL" id="CADEPI010000504">
    <property type="protein sequence ID" value="CAB3386745.1"/>
    <property type="molecule type" value="Genomic_DNA"/>
</dbReference>
<sequence>MTLYSAVRLLASYLPHSRHTTDENFKMADKNEDEKKQVKQTNENEKKTESAKKGETLLVVNGELPGSTVFYFRNFRFVMWPTSTSVWQTYICVQKGCEARIERYKEPSSNKFKIRLDNWPHTHKPDLRKLHDTFAENMKPMPTLPTAEKIELLNESFYVH</sequence>
<evidence type="ECO:0000256" key="1">
    <source>
        <dbReference type="SAM" id="MobiDB-lite"/>
    </source>
</evidence>